<gene>
    <name evidence="6" type="ORF">GPJ59_06200</name>
</gene>
<feature type="compositionally biased region" description="Polar residues" evidence="5">
    <location>
        <begin position="234"/>
        <end position="243"/>
    </location>
</feature>
<name>A0ABS6Z167_9ACTN</name>
<accession>A0ABS6Z167</accession>
<evidence type="ECO:0000313" key="7">
    <source>
        <dbReference type="Proteomes" id="UP000812013"/>
    </source>
</evidence>
<dbReference type="Pfam" id="PF03029">
    <property type="entry name" value="ATP_bind_1"/>
    <property type="match status" value="1"/>
</dbReference>
<proteinExistence type="inferred from homology"/>
<protein>
    <submittedName>
        <fullName evidence="6">ATP-binding protein</fullName>
    </submittedName>
</protein>
<evidence type="ECO:0000256" key="3">
    <source>
        <dbReference type="ARBA" id="ARBA00022801"/>
    </source>
</evidence>
<dbReference type="PANTHER" id="PTHR42708">
    <property type="entry name" value="ATP/GTP-BINDING PROTEIN-RELATED"/>
    <property type="match status" value="1"/>
</dbReference>
<dbReference type="PANTHER" id="PTHR42708:SF1">
    <property type="entry name" value="GLIDING MOTILITY PROTEIN MGLA"/>
    <property type="match status" value="1"/>
</dbReference>
<dbReference type="Gene3D" id="3.40.50.300">
    <property type="entry name" value="P-loop containing nucleotide triphosphate hydrolases"/>
    <property type="match status" value="1"/>
</dbReference>
<evidence type="ECO:0000256" key="2">
    <source>
        <dbReference type="ARBA" id="ARBA00022741"/>
    </source>
</evidence>
<keyword evidence="6" id="KW-0067">ATP-binding</keyword>
<comment type="caution">
    <text evidence="6">The sequence shown here is derived from an EMBL/GenBank/DDBJ whole genome shotgun (WGS) entry which is preliminary data.</text>
</comment>
<dbReference type="Proteomes" id="UP000812013">
    <property type="component" value="Unassembled WGS sequence"/>
</dbReference>
<sequence length="243" mass="25701">MDCVDVCEYGVDGRGSGDGNWDGNGDGGRRSAGTVPPATLKILVAGGFGAGKTTFVGAVSEIEPLSTEELLSGLGESRDPLGGVEAKTATTVALDFGRITLDPQHVLYLFGTPGQERFWFLWEELCAGALGAVVLADTRRLADCFPAVDFFERRGIGFVVAVNEFDGGHRYAAEEVREAVGLAPEVPVVRCDARLASSGTGTLATLVHHLLTTARNQRTPASVNTGTNEHRNQRTQQSLNGNP</sequence>
<evidence type="ECO:0000313" key="6">
    <source>
        <dbReference type="EMBL" id="MBW5481485.1"/>
    </source>
</evidence>
<feature type="compositionally biased region" description="Polar residues" evidence="5">
    <location>
        <begin position="217"/>
        <end position="227"/>
    </location>
</feature>
<dbReference type="GO" id="GO:0005524">
    <property type="term" value="F:ATP binding"/>
    <property type="evidence" value="ECO:0007669"/>
    <property type="project" value="UniProtKB-KW"/>
</dbReference>
<dbReference type="CDD" id="cd00882">
    <property type="entry name" value="Ras_like_GTPase"/>
    <property type="match status" value="1"/>
</dbReference>
<dbReference type="RefSeq" id="WP_219665391.1">
    <property type="nucleotide sequence ID" value="NZ_WTFF01000023.1"/>
</dbReference>
<feature type="region of interest" description="Disordered" evidence="5">
    <location>
        <begin position="217"/>
        <end position="243"/>
    </location>
</feature>
<dbReference type="InterPro" id="IPR004130">
    <property type="entry name" value="Gpn"/>
</dbReference>
<dbReference type="EMBL" id="WTFF01000023">
    <property type="protein sequence ID" value="MBW5481485.1"/>
    <property type="molecule type" value="Genomic_DNA"/>
</dbReference>
<keyword evidence="7" id="KW-1185">Reference proteome</keyword>
<evidence type="ECO:0000256" key="1">
    <source>
        <dbReference type="ARBA" id="ARBA00005290"/>
    </source>
</evidence>
<comment type="similarity">
    <text evidence="1">Belongs to the GPN-loop GTPase family.</text>
</comment>
<keyword evidence="3" id="KW-0378">Hydrolase</keyword>
<keyword evidence="2" id="KW-0547">Nucleotide-binding</keyword>
<evidence type="ECO:0000256" key="5">
    <source>
        <dbReference type="SAM" id="MobiDB-lite"/>
    </source>
</evidence>
<dbReference type="InterPro" id="IPR027417">
    <property type="entry name" value="P-loop_NTPase"/>
</dbReference>
<dbReference type="InterPro" id="IPR052705">
    <property type="entry name" value="Gliding_Motility_GTPase"/>
</dbReference>
<reference evidence="6 7" key="1">
    <citation type="submission" date="2019-12" db="EMBL/GenBank/DDBJ databases">
        <title>Genome sequence of Streptomyces bambusae.</title>
        <authorList>
            <person name="Bansal K."/>
            <person name="Choksket S."/>
            <person name="Korpole S."/>
            <person name="Patil P.B."/>
        </authorList>
    </citation>
    <scope>NUCLEOTIDE SEQUENCE [LARGE SCALE GENOMIC DNA]</scope>
    <source>
        <strain evidence="6 7">SK60</strain>
    </source>
</reference>
<organism evidence="6 7">
    <name type="scientific">Streptomyces bambusae</name>
    <dbReference type="NCBI Taxonomy" id="1550616"/>
    <lineage>
        <taxon>Bacteria</taxon>
        <taxon>Bacillati</taxon>
        <taxon>Actinomycetota</taxon>
        <taxon>Actinomycetes</taxon>
        <taxon>Kitasatosporales</taxon>
        <taxon>Streptomycetaceae</taxon>
        <taxon>Streptomyces</taxon>
    </lineage>
</organism>
<evidence type="ECO:0000256" key="4">
    <source>
        <dbReference type="ARBA" id="ARBA00023134"/>
    </source>
</evidence>
<keyword evidence="4" id="KW-0342">GTP-binding</keyword>
<dbReference type="SUPFAM" id="SSF52540">
    <property type="entry name" value="P-loop containing nucleoside triphosphate hydrolases"/>
    <property type="match status" value="1"/>
</dbReference>